<dbReference type="EMBL" id="CAJRST010006668">
    <property type="protein sequence ID" value="CAG5895566.1"/>
    <property type="molecule type" value="Genomic_DNA"/>
</dbReference>
<sequence length="143" mass="16400">MYGSQVLLNHMLVVDSNLRQNRSQATVRKRIVGMKMLFLQLRLSGDTNISVEKLMDMELFDVAGRQTLPPLLSEIPSHLFRVPELLPRRRRRRHRGRRSGRLVKLKSYMTHCSTLARSSQGSFLGSRRWPSLSCCASEPADAH</sequence>
<gene>
    <name evidence="1" type="ORF">MMEN_LOCUS6685</name>
</gene>
<evidence type="ECO:0000313" key="2">
    <source>
        <dbReference type="Proteomes" id="UP000677803"/>
    </source>
</evidence>
<protein>
    <submittedName>
        <fullName evidence="1">(Atlantic silverside) hypothetical protein</fullName>
    </submittedName>
</protein>
<evidence type="ECO:0000313" key="1">
    <source>
        <dbReference type="EMBL" id="CAG5895566.1"/>
    </source>
</evidence>
<accession>A0A8S4ARS3</accession>
<proteinExistence type="predicted"/>
<name>A0A8S4ARS3_9TELE</name>
<reference evidence="1" key="1">
    <citation type="submission" date="2021-05" db="EMBL/GenBank/DDBJ databases">
        <authorList>
            <person name="Tigano A."/>
        </authorList>
    </citation>
    <scope>NUCLEOTIDE SEQUENCE</scope>
</reference>
<comment type="caution">
    <text evidence="1">The sequence shown here is derived from an EMBL/GenBank/DDBJ whole genome shotgun (WGS) entry which is preliminary data.</text>
</comment>
<dbReference type="AlphaFoldDB" id="A0A8S4ARS3"/>
<dbReference type="Proteomes" id="UP000677803">
    <property type="component" value="Unassembled WGS sequence"/>
</dbReference>
<organism evidence="1 2">
    <name type="scientific">Menidia menidia</name>
    <name type="common">Atlantic silverside</name>
    <dbReference type="NCBI Taxonomy" id="238744"/>
    <lineage>
        <taxon>Eukaryota</taxon>
        <taxon>Metazoa</taxon>
        <taxon>Chordata</taxon>
        <taxon>Craniata</taxon>
        <taxon>Vertebrata</taxon>
        <taxon>Euteleostomi</taxon>
        <taxon>Actinopterygii</taxon>
        <taxon>Neopterygii</taxon>
        <taxon>Teleostei</taxon>
        <taxon>Neoteleostei</taxon>
        <taxon>Acanthomorphata</taxon>
        <taxon>Ovalentaria</taxon>
        <taxon>Atherinomorphae</taxon>
        <taxon>Atheriniformes</taxon>
        <taxon>Atherinopsidae</taxon>
        <taxon>Menidiinae</taxon>
        <taxon>Menidia</taxon>
    </lineage>
</organism>
<keyword evidence="2" id="KW-1185">Reference proteome</keyword>